<feature type="compositionally biased region" description="Pro residues" evidence="1">
    <location>
        <begin position="1"/>
        <end position="15"/>
    </location>
</feature>
<gene>
    <name evidence="2" type="ORF">DY000_02038798</name>
</gene>
<evidence type="ECO:0000256" key="1">
    <source>
        <dbReference type="SAM" id="MobiDB-lite"/>
    </source>
</evidence>
<proteinExistence type="predicted"/>
<protein>
    <submittedName>
        <fullName evidence="2">Uncharacterized protein</fullName>
    </submittedName>
</protein>
<feature type="region of interest" description="Disordered" evidence="1">
    <location>
        <begin position="1"/>
        <end position="20"/>
    </location>
</feature>
<keyword evidence="3" id="KW-1185">Reference proteome</keyword>
<sequence length="174" mass="18551">MFPQLLPPSPTPPTSSPRLHFGSNSLKVSSFDPMFTDLLETSPVTTSNPASVYIGSKDNTFSELEPFDRGGVGGAGYGGNNGGNMVLSIIVLSTLFFAAHNSFNTKEASSPLNGIPHFEAEEQCRPQQLLNPFATIFKAIDGKSVMSFLQEVSGDVLETSCGAGWGIPFTWNVS</sequence>
<reference evidence="2 3" key="1">
    <citation type="journal article" date="2020" name="BMC Genomics">
        <title>Intraspecific diversification of the crop wild relative Brassica cretica Lam. using demographic model selection.</title>
        <authorList>
            <person name="Kioukis A."/>
            <person name="Michalopoulou V.A."/>
            <person name="Briers L."/>
            <person name="Pirintsos S."/>
            <person name="Studholme D.J."/>
            <person name="Pavlidis P."/>
            <person name="Sarris P.F."/>
        </authorList>
    </citation>
    <scope>NUCLEOTIDE SEQUENCE [LARGE SCALE GENOMIC DNA]</scope>
    <source>
        <strain evidence="3">cv. PFS-1207/04</strain>
    </source>
</reference>
<evidence type="ECO:0000313" key="2">
    <source>
        <dbReference type="EMBL" id="KAF3530279.1"/>
    </source>
</evidence>
<dbReference type="Proteomes" id="UP000266723">
    <property type="component" value="Unassembled WGS sequence"/>
</dbReference>
<comment type="caution">
    <text evidence="2">The sequence shown here is derived from an EMBL/GenBank/DDBJ whole genome shotgun (WGS) entry which is preliminary data.</text>
</comment>
<name>A0ABQ7BDD0_BRACR</name>
<organism evidence="2 3">
    <name type="scientific">Brassica cretica</name>
    <name type="common">Mustard</name>
    <dbReference type="NCBI Taxonomy" id="69181"/>
    <lineage>
        <taxon>Eukaryota</taxon>
        <taxon>Viridiplantae</taxon>
        <taxon>Streptophyta</taxon>
        <taxon>Embryophyta</taxon>
        <taxon>Tracheophyta</taxon>
        <taxon>Spermatophyta</taxon>
        <taxon>Magnoliopsida</taxon>
        <taxon>eudicotyledons</taxon>
        <taxon>Gunneridae</taxon>
        <taxon>Pentapetalae</taxon>
        <taxon>rosids</taxon>
        <taxon>malvids</taxon>
        <taxon>Brassicales</taxon>
        <taxon>Brassicaceae</taxon>
        <taxon>Brassiceae</taxon>
        <taxon>Brassica</taxon>
    </lineage>
</organism>
<dbReference type="EMBL" id="QGKV02001507">
    <property type="protein sequence ID" value="KAF3530279.1"/>
    <property type="molecule type" value="Genomic_DNA"/>
</dbReference>
<evidence type="ECO:0000313" key="3">
    <source>
        <dbReference type="Proteomes" id="UP000266723"/>
    </source>
</evidence>
<accession>A0ABQ7BDD0</accession>